<proteinExistence type="predicted"/>
<comment type="caution">
    <text evidence="1">The sequence shown here is derived from an EMBL/GenBank/DDBJ whole genome shotgun (WGS) entry which is preliminary data.</text>
</comment>
<reference evidence="1" key="1">
    <citation type="journal article" date="2014" name="Front. Microbiol.">
        <title>High frequency of phylogenetically diverse reductive dehalogenase-homologous genes in deep subseafloor sedimentary metagenomes.</title>
        <authorList>
            <person name="Kawai M."/>
            <person name="Futagami T."/>
            <person name="Toyoda A."/>
            <person name="Takaki Y."/>
            <person name="Nishi S."/>
            <person name="Hori S."/>
            <person name="Arai W."/>
            <person name="Tsubouchi T."/>
            <person name="Morono Y."/>
            <person name="Uchiyama I."/>
            <person name="Ito T."/>
            <person name="Fujiyama A."/>
            <person name="Inagaki F."/>
            <person name="Takami H."/>
        </authorList>
    </citation>
    <scope>NUCLEOTIDE SEQUENCE</scope>
    <source>
        <strain evidence="1">Expedition CK06-06</strain>
    </source>
</reference>
<dbReference type="AlphaFoldDB" id="X1KIZ4"/>
<protein>
    <submittedName>
        <fullName evidence="1">Uncharacterized protein</fullName>
    </submittedName>
</protein>
<dbReference type="EMBL" id="BARU01043503">
    <property type="protein sequence ID" value="GAH82028.1"/>
    <property type="molecule type" value="Genomic_DNA"/>
</dbReference>
<name>X1KIZ4_9ZZZZ</name>
<gene>
    <name evidence="1" type="ORF">S03H2_66594</name>
</gene>
<accession>X1KIZ4</accession>
<evidence type="ECO:0000313" key="1">
    <source>
        <dbReference type="EMBL" id="GAH82028.1"/>
    </source>
</evidence>
<sequence length="64" mass="7887">NPASFWKNLEFVKAVIEWTRNISYQSINVSGFVSYIKERRKDYVNLYNFIHRNRKNLQDQFERD</sequence>
<organism evidence="1">
    <name type="scientific">marine sediment metagenome</name>
    <dbReference type="NCBI Taxonomy" id="412755"/>
    <lineage>
        <taxon>unclassified sequences</taxon>
        <taxon>metagenomes</taxon>
        <taxon>ecological metagenomes</taxon>
    </lineage>
</organism>
<feature type="non-terminal residue" evidence="1">
    <location>
        <position position="1"/>
    </location>
</feature>